<evidence type="ECO:0000256" key="5">
    <source>
        <dbReference type="ARBA" id="ARBA00022630"/>
    </source>
</evidence>
<reference evidence="14 15" key="1">
    <citation type="submission" date="2020-02" db="EMBL/GenBank/DDBJ databases">
        <authorList>
            <person name="Criscuolo A."/>
        </authorList>
    </citation>
    <scope>NUCLEOTIDE SEQUENCE [LARGE SCALE GENOMIC DNA]</scope>
    <source>
        <strain evidence="14">CIP105534</strain>
    </source>
</reference>
<keyword evidence="5 12" id="KW-0285">Flavoprotein</keyword>
<sequence>MKKTDILIIGSGIAGLFCAIKIGKKRPDLSIAIMTKDKVKNSNTQLAQGGIAVVTDCIEDSFEQHIQDTLKSGGGLCDEEVVKMVIHQAPERLNELIDIGVSFDKNKSGIWNLGLEGGHSQHRILHHKDISGAEIEKNLIETIKQLSNITLLEDHLVIDVDTKKNNGRINCTGAFYCDKINKKVKYIRAKTIVLSTGGCGQIFKNTTNPEIATGDGIAIASRAGAVIKDMQYIQFHPTALYEENKNPFFLISEAVRGFGAHIVNEDQKRFIFKDDIRGELATRDIVSQAISKEIEMSGNPYVYLDCRHLDFEEFYSHFPSITEYCKTIGLHPEKDLIPIVPVAHYQCGGINVNKKSQTNIKNLYAIGECSRTGLHGKNRLASNSLLEALVFAHQASEHIAKNIDDLSFAPKDAMLQFDEPLMDKDSNYFMKFKKELQTMMTFFYASNDSDFVKILNRIESMKMATVGLLFKKKKITTQLIEFTNMLTVAKIIIEHHKTKVLKSAVMY</sequence>
<evidence type="ECO:0000259" key="13">
    <source>
        <dbReference type="Pfam" id="PF00890"/>
    </source>
</evidence>
<dbReference type="FunFam" id="3.90.700.10:FF:000002">
    <property type="entry name" value="L-aspartate oxidase"/>
    <property type="match status" value="1"/>
</dbReference>
<dbReference type="InterPro" id="IPR003953">
    <property type="entry name" value="FAD-dep_OxRdtase_2_FAD-bd"/>
</dbReference>
<gene>
    <name evidence="14" type="primary">nadB</name>
    <name evidence="14" type="ORF">FLA105534_02629</name>
</gene>
<comment type="cofactor">
    <cofactor evidence="1 12">
        <name>FAD</name>
        <dbReference type="ChEBI" id="CHEBI:57692"/>
    </cofactor>
</comment>
<dbReference type="Pfam" id="PF00890">
    <property type="entry name" value="FAD_binding_2"/>
    <property type="match status" value="1"/>
</dbReference>
<keyword evidence="15" id="KW-1185">Reference proteome</keyword>
<name>A0A6J4GPN1_9FLAO</name>
<organism evidence="14 15">
    <name type="scientific">Flavobacterium bizetiae</name>
    <dbReference type="NCBI Taxonomy" id="2704140"/>
    <lineage>
        <taxon>Bacteria</taxon>
        <taxon>Pseudomonadati</taxon>
        <taxon>Bacteroidota</taxon>
        <taxon>Flavobacteriia</taxon>
        <taxon>Flavobacteriales</taxon>
        <taxon>Flavobacteriaceae</taxon>
        <taxon>Flavobacterium</taxon>
    </lineage>
</organism>
<comment type="function">
    <text evidence="12">Catalyzes the oxidation of L-aspartate to iminoaspartate.</text>
</comment>
<evidence type="ECO:0000256" key="8">
    <source>
        <dbReference type="ARBA" id="ARBA00023002"/>
    </source>
</evidence>
<dbReference type="RefSeq" id="WP_173971205.1">
    <property type="nucleotide sequence ID" value="NZ_CADCSU010000099.1"/>
</dbReference>
<feature type="active site" description="Proton acceptor" evidence="11">
    <location>
        <position position="283"/>
    </location>
</feature>
<keyword evidence="8 12" id="KW-0560">Oxidoreductase</keyword>
<dbReference type="EC" id="1.4.3.16" evidence="4 10"/>
<feature type="domain" description="FAD-dependent oxidoreductase 2 FAD-binding" evidence="13">
    <location>
        <begin position="5"/>
        <end position="385"/>
    </location>
</feature>
<dbReference type="GO" id="GO:0009435">
    <property type="term" value="P:NAD+ biosynthetic process"/>
    <property type="evidence" value="ECO:0007669"/>
    <property type="project" value="UniProtKB-UniPathway"/>
</dbReference>
<evidence type="ECO:0000313" key="15">
    <source>
        <dbReference type="Proteomes" id="UP000479938"/>
    </source>
</evidence>
<dbReference type="InterPro" id="IPR036188">
    <property type="entry name" value="FAD/NAD-bd_sf"/>
</dbReference>
<dbReference type="PRINTS" id="PR00368">
    <property type="entry name" value="FADPNR"/>
</dbReference>
<comment type="pathway">
    <text evidence="2 12">Cofactor biosynthesis; NAD(+) biosynthesis; iminoaspartate from L-aspartate (oxidase route): step 1/1.</text>
</comment>
<accession>A0A6J4GPN1</accession>
<dbReference type="SUPFAM" id="SSF56425">
    <property type="entry name" value="Succinate dehydrogenase/fumarate reductase flavoprotein, catalytic domain"/>
    <property type="match status" value="1"/>
</dbReference>
<dbReference type="GO" id="GO:0008734">
    <property type="term" value="F:L-aspartate oxidase activity"/>
    <property type="evidence" value="ECO:0007669"/>
    <property type="project" value="UniProtKB-UniRule"/>
</dbReference>
<dbReference type="PANTHER" id="PTHR42716:SF2">
    <property type="entry name" value="L-ASPARTATE OXIDASE, CHLOROPLASTIC"/>
    <property type="match status" value="1"/>
</dbReference>
<dbReference type="AlphaFoldDB" id="A0A6J4GPN1"/>
<protein>
    <recommendedName>
        <fullName evidence="4 10">L-aspartate oxidase</fullName>
        <ecNumber evidence="4 10">1.4.3.16</ecNumber>
    </recommendedName>
</protein>
<dbReference type="PANTHER" id="PTHR42716">
    <property type="entry name" value="L-ASPARTATE OXIDASE"/>
    <property type="match status" value="1"/>
</dbReference>
<dbReference type="Gene3D" id="3.50.50.60">
    <property type="entry name" value="FAD/NAD(P)-binding domain"/>
    <property type="match status" value="1"/>
</dbReference>
<evidence type="ECO:0000256" key="1">
    <source>
        <dbReference type="ARBA" id="ARBA00001974"/>
    </source>
</evidence>
<dbReference type="GO" id="GO:0005737">
    <property type="term" value="C:cytoplasm"/>
    <property type="evidence" value="ECO:0007669"/>
    <property type="project" value="UniProtKB-SubCell"/>
</dbReference>
<evidence type="ECO:0000313" key="14">
    <source>
        <dbReference type="EMBL" id="CAA9199480.1"/>
    </source>
</evidence>
<evidence type="ECO:0000256" key="7">
    <source>
        <dbReference type="ARBA" id="ARBA00022827"/>
    </source>
</evidence>
<dbReference type="EMBL" id="CADCSU010000099">
    <property type="protein sequence ID" value="CAA9199480.1"/>
    <property type="molecule type" value="Genomic_DNA"/>
</dbReference>
<evidence type="ECO:0000256" key="9">
    <source>
        <dbReference type="ARBA" id="ARBA00048305"/>
    </source>
</evidence>
<dbReference type="InterPro" id="IPR005288">
    <property type="entry name" value="NadB"/>
</dbReference>
<evidence type="ECO:0000256" key="10">
    <source>
        <dbReference type="NCBIfam" id="TIGR00551"/>
    </source>
</evidence>
<comment type="catalytic activity">
    <reaction evidence="9">
        <text>L-aspartate + O2 = iminosuccinate + H2O2</text>
        <dbReference type="Rhea" id="RHEA:25876"/>
        <dbReference type="ChEBI" id="CHEBI:15379"/>
        <dbReference type="ChEBI" id="CHEBI:16240"/>
        <dbReference type="ChEBI" id="CHEBI:29991"/>
        <dbReference type="ChEBI" id="CHEBI:77875"/>
        <dbReference type="EC" id="1.4.3.16"/>
    </reaction>
    <physiologicalReaction direction="left-to-right" evidence="9">
        <dbReference type="Rhea" id="RHEA:25877"/>
    </physiologicalReaction>
</comment>
<evidence type="ECO:0000256" key="6">
    <source>
        <dbReference type="ARBA" id="ARBA00022642"/>
    </source>
</evidence>
<comment type="similarity">
    <text evidence="3 12">Belongs to the FAD-dependent oxidoreductase 2 family. NadB subfamily.</text>
</comment>
<evidence type="ECO:0000256" key="11">
    <source>
        <dbReference type="PIRSR" id="PIRSR000171-1"/>
    </source>
</evidence>
<dbReference type="SUPFAM" id="SSF51905">
    <property type="entry name" value="FAD/NAD(P)-binding domain"/>
    <property type="match status" value="1"/>
</dbReference>
<dbReference type="NCBIfam" id="TIGR00551">
    <property type="entry name" value="nadB"/>
    <property type="match status" value="1"/>
</dbReference>
<dbReference type="Proteomes" id="UP000479938">
    <property type="component" value="Unassembled WGS sequence"/>
</dbReference>
<proteinExistence type="inferred from homology"/>
<comment type="subcellular location">
    <subcellularLocation>
        <location evidence="12">Cytoplasm</location>
    </subcellularLocation>
</comment>
<evidence type="ECO:0000256" key="2">
    <source>
        <dbReference type="ARBA" id="ARBA00004950"/>
    </source>
</evidence>
<keyword evidence="7 12" id="KW-0274">FAD</keyword>
<dbReference type="InterPro" id="IPR027477">
    <property type="entry name" value="Succ_DH/fumarate_Rdtase_cat_sf"/>
</dbReference>
<dbReference type="PIRSF" id="PIRSF000171">
    <property type="entry name" value="SDHA_APRA_LASPO"/>
    <property type="match status" value="1"/>
</dbReference>
<evidence type="ECO:0000256" key="4">
    <source>
        <dbReference type="ARBA" id="ARBA00012173"/>
    </source>
</evidence>
<evidence type="ECO:0000256" key="12">
    <source>
        <dbReference type="RuleBase" id="RU362049"/>
    </source>
</evidence>
<keyword evidence="6 12" id="KW-0662">Pyridine nucleotide biosynthesis</keyword>
<dbReference type="Gene3D" id="3.90.700.10">
    <property type="entry name" value="Succinate dehydrogenase/fumarate reductase flavoprotein, catalytic domain"/>
    <property type="match status" value="1"/>
</dbReference>
<dbReference type="UniPathway" id="UPA00253">
    <property type="reaction ID" value="UER00326"/>
</dbReference>
<evidence type="ECO:0000256" key="3">
    <source>
        <dbReference type="ARBA" id="ARBA00008562"/>
    </source>
</evidence>